<dbReference type="GO" id="GO:0022857">
    <property type="term" value="F:transmembrane transporter activity"/>
    <property type="evidence" value="ECO:0007669"/>
    <property type="project" value="InterPro"/>
</dbReference>
<evidence type="ECO:0000256" key="7">
    <source>
        <dbReference type="ARBA" id="ARBA00023136"/>
    </source>
</evidence>
<evidence type="ECO:0000256" key="6">
    <source>
        <dbReference type="ARBA" id="ARBA00022989"/>
    </source>
</evidence>
<evidence type="ECO:0000256" key="4">
    <source>
        <dbReference type="ARBA" id="ARBA00022475"/>
    </source>
</evidence>
<keyword evidence="7 8" id="KW-0472">Membrane</keyword>
<dbReference type="EMBL" id="CP034035">
    <property type="protein sequence ID" value="QCR08846.1"/>
    <property type="molecule type" value="Genomic_DNA"/>
</dbReference>
<feature type="transmembrane region" description="Helical" evidence="8">
    <location>
        <begin position="183"/>
        <end position="201"/>
    </location>
</feature>
<name>A0A4P8QQS6_9GAMM</name>
<dbReference type="InterPro" id="IPR000522">
    <property type="entry name" value="ABC_transptr_permease_BtuC"/>
</dbReference>
<evidence type="ECO:0000256" key="1">
    <source>
        <dbReference type="ARBA" id="ARBA00004651"/>
    </source>
</evidence>
<sequence length="319" mass="34114">MRSLYFLLGMVLLGGMIIISLCIGAGQMNMQAVWRDPAMRDIFFISRVPRTLALLLAGSAMSVAGLIMQLLTQNRFVEPSLAGTTQSAGLGLLVVMVLAPSASIFIKMMVASLFALAGALLFMLLLRSVVLKSALVVPLVGIMLGAVISAITTFGAMHFDLLQALGSWESGDFSGVLQGRYELLWVVGLLMLVACWIADRFTVAGMGREFSVNAGLNYRQVMLMGLSIIAVISGVVVVVVGSLPFLGLIVPNLISMLLGDNVRKTLPWVCLLGGGLVLFCDIISRVIRYPFEIPVSVILGVIGASVFLLLLLSQKRHVG</sequence>
<dbReference type="Proteomes" id="UP000299580">
    <property type="component" value="Chromosome"/>
</dbReference>
<feature type="transmembrane region" description="Helical" evidence="8">
    <location>
        <begin position="136"/>
        <end position="162"/>
    </location>
</feature>
<comment type="similarity">
    <text evidence="2">Belongs to the binding-protein-dependent transport system permease family. FecCD subfamily.</text>
</comment>
<gene>
    <name evidence="9" type="ORF">EH207_10055</name>
</gene>
<organism evidence="9 10">
    <name type="scientific">Brenneria rubrifaciens</name>
    <dbReference type="NCBI Taxonomy" id="55213"/>
    <lineage>
        <taxon>Bacteria</taxon>
        <taxon>Pseudomonadati</taxon>
        <taxon>Pseudomonadota</taxon>
        <taxon>Gammaproteobacteria</taxon>
        <taxon>Enterobacterales</taxon>
        <taxon>Pectobacteriaceae</taxon>
        <taxon>Brenneria</taxon>
    </lineage>
</organism>
<protein>
    <submittedName>
        <fullName evidence="9">ABC transporter permease</fullName>
    </submittedName>
</protein>
<dbReference type="Pfam" id="PF01032">
    <property type="entry name" value="FecCD"/>
    <property type="match status" value="1"/>
</dbReference>
<reference evidence="9 10" key="1">
    <citation type="submission" date="2018-11" db="EMBL/GenBank/DDBJ databases">
        <title>Genome sequences of Brenneria nigrifluens and Brenneria rubrifaciens.</title>
        <authorList>
            <person name="Poret-Peterson A.T."/>
            <person name="McClean A.E."/>
            <person name="Kluepfel D.A."/>
        </authorList>
    </citation>
    <scope>NUCLEOTIDE SEQUENCE [LARGE SCALE GENOMIC DNA]</scope>
    <source>
        <strain evidence="9 10">6D370</strain>
    </source>
</reference>
<dbReference type="Gene3D" id="1.10.3470.10">
    <property type="entry name" value="ABC transporter involved in vitamin B12 uptake, BtuC"/>
    <property type="match status" value="1"/>
</dbReference>
<feature type="transmembrane region" description="Helical" evidence="8">
    <location>
        <begin position="221"/>
        <end position="254"/>
    </location>
</feature>
<comment type="subcellular location">
    <subcellularLocation>
        <location evidence="1">Cell membrane</location>
        <topology evidence="1">Multi-pass membrane protein</topology>
    </subcellularLocation>
</comment>
<evidence type="ECO:0000256" key="8">
    <source>
        <dbReference type="SAM" id="Phobius"/>
    </source>
</evidence>
<feature type="transmembrane region" description="Helical" evidence="8">
    <location>
        <begin position="113"/>
        <end position="130"/>
    </location>
</feature>
<dbReference type="GO" id="GO:0005886">
    <property type="term" value="C:plasma membrane"/>
    <property type="evidence" value="ECO:0007669"/>
    <property type="project" value="UniProtKB-SubCell"/>
</dbReference>
<proteinExistence type="inferred from homology"/>
<keyword evidence="4" id="KW-1003">Cell membrane</keyword>
<evidence type="ECO:0000256" key="2">
    <source>
        <dbReference type="ARBA" id="ARBA00007935"/>
    </source>
</evidence>
<dbReference type="SUPFAM" id="SSF81345">
    <property type="entry name" value="ABC transporter involved in vitamin B12 uptake, BtuC"/>
    <property type="match status" value="1"/>
</dbReference>
<feature type="transmembrane region" description="Helical" evidence="8">
    <location>
        <begin position="6"/>
        <end position="30"/>
    </location>
</feature>
<dbReference type="AlphaFoldDB" id="A0A4P8QQS6"/>
<evidence type="ECO:0000256" key="5">
    <source>
        <dbReference type="ARBA" id="ARBA00022692"/>
    </source>
</evidence>
<feature type="transmembrane region" description="Helical" evidence="8">
    <location>
        <begin position="293"/>
        <end position="312"/>
    </location>
</feature>
<feature type="transmembrane region" description="Helical" evidence="8">
    <location>
        <begin position="51"/>
        <end position="68"/>
    </location>
</feature>
<feature type="transmembrane region" description="Helical" evidence="8">
    <location>
        <begin position="266"/>
        <end position="287"/>
    </location>
</feature>
<keyword evidence="5 8" id="KW-0812">Transmembrane</keyword>
<keyword evidence="10" id="KW-1185">Reference proteome</keyword>
<evidence type="ECO:0000313" key="9">
    <source>
        <dbReference type="EMBL" id="QCR08846.1"/>
    </source>
</evidence>
<keyword evidence="3" id="KW-0813">Transport</keyword>
<dbReference type="PANTHER" id="PTHR30472">
    <property type="entry name" value="FERRIC ENTEROBACTIN TRANSPORT SYSTEM PERMEASE PROTEIN"/>
    <property type="match status" value="1"/>
</dbReference>
<dbReference type="KEGG" id="brb:EH207_10055"/>
<dbReference type="OrthoDB" id="9811975at2"/>
<dbReference type="CDD" id="cd06550">
    <property type="entry name" value="TM_ABC_iron-siderophores_like"/>
    <property type="match status" value="1"/>
</dbReference>
<dbReference type="GO" id="GO:0033214">
    <property type="term" value="P:siderophore-iron import into cell"/>
    <property type="evidence" value="ECO:0007669"/>
    <property type="project" value="TreeGrafter"/>
</dbReference>
<keyword evidence="6 8" id="KW-1133">Transmembrane helix</keyword>
<dbReference type="RefSeq" id="WP_137713880.1">
    <property type="nucleotide sequence ID" value="NZ_CP034035.1"/>
</dbReference>
<evidence type="ECO:0000313" key="10">
    <source>
        <dbReference type="Proteomes" id="UP000299580"/>
    </source>
</evidence>
<dbReference type="InterPro" id="IPR037294">
    <property type="entry name" value="ABC_BtuC-like"/>
</dbReference>
<dbReference type="PANTHER" id="PTHR30472:SF27">
    <property type="entry name" value="PETROBACTIN IMPORT SYSTEM PERMEASE PROTEIN YCLN"/>
    <property type="match status" value="1"/>
</dbReference>
<accession>A0A4P8QQS6</accession>
<evidence type="ECO:0000256" key="3">
    <source>
        <dbReference type="ARBA" id="ARBA00022448"/>
    </source>
</evidence>